<comment type="caution">
    <text evidence="1">The sequence shown here is derived from an EMBL/GenBank/DDBJ whole genome shotgun (WGS) entry which is preliminary data.</text>
</comment>
<proteinExistence type="predicted"/>
<dbReference type="SUPFAM" id="SSF53756">
    <property type="entry name" value="UDP-Glycosyltransferase/glycogen phosphorylase"/>
    <property type="match status" value="1"/>
</dbReference>
<dbReference type="AlphaFoldDB" id="A0A364Y8U0"/>
<reference evidence="1 2" key="1">
    <citation type="submission" date="2018-06" db="EMBL/GenBank/DDBJ databases">
        <title>Chryseolinea flavus sp. nov., a member of the phylum Bacteroidetes isolated from soil.</title>
        <authorList>
            <person name="Li Y."/>
            <person name="Wang J."/>
        </authorList>
    </citation>
    <scope>NUCLEOTIDE SEQUENCE [LARGE SCALE GENOMIC DNA]</scope>
    <source>
        <strain evidence="1 2">SDU1-6</strain>
    </source>
</reference>
<evidence type="ECO:0000313" key="2">
    <source>
        <dbReference type="Proteomes" id="UP000251889"/>
    </source>
</evidence>
<accession>A0A364Y8U0</accession>
<organism evidence="1 2">
    <name type="scientific">Pseudochryseolinea flava</name>
    <dbReference type="NCBI Taxonomy" id="2059302"/>
    <lineage>
        <taxon>Bacteria</taxon>
        <taxon>Pseudomonadati</taxon>
        <taxon>Bacteroidota</taxon>
        <taxon>Cytophagia</taxon>
        <taxon>Cytophagales</taxon>
        <taxon>Fulvivirgaceae</taxon>
        <taxon>Pseudochryseolinea</taxon>
    </lineage>
</organism>
<gene>
    <name evidence="1" type="ORF">DQQ10_00650</name>
</gene>
<evidence type="ECO:0000313" key="1">
    <source>
        <dbReference type="EMBL" id="RAW02652.1"/>
    </source>
</evidence>
<dbReference type="RefSeq" id="WP_112744869.1">
    <property type="nucleotide sequence ID" value="NZ_QMFY01000001.1"/>
</dbReference>
<dbReference type="EMBL" id="QMFY01000001">
    <property type="protein sequence ID" value="RAW02652.1"/>
    <property type="molecule type" value="Genomic_DNA"/>
</dbReference>
<evidence type="ECO:0008006" key="3">
    <source>
        <dbReference type="Google" id="ProtNLM"/>
    </source>
</evidence>
<keyword evidence="2" id="KW-1185">Reference proteome</keyword>
<sequence length="368" mass="42513">MKLSIRDKRYLTGKKILLISPESWSHLFVSKHNYSIALATLGNTVFFLNPPGDQWSINQTSYSNVWEINYTRFIKGLRFFPSWFQRLCFRKKYKQLENLAGTKFDVVWSFDNSVFFDYTFLPEHVLAINHIVDYSQDFQLASAARTADICFGVSPVIVSRLNKFNNNAYLVSHGIHTNHTTVAVTLPGANRLKAVYAGNLDSMYLDYESLNALIKDYPNVDFIFFGSGGKHIIERVNVVKCGVIPNHLLMNYLRQADILLLLYDWKRFPDQLTNAHKVLEYLFAGKAIVSSYLSDYADKRHLLEMSDENRSVINVFQYVLSHLTELNSEALVSSRINFAKSNTYEDRIREIELLLRNLSDRSLTINRT</sequence>
<name>A0A364Y8U0_9BACT</name>
<protein>
    <recommendedName>
        <fullName evidence="3">Glycosyltransferase family 1 protein</fullName>
    </recommendedName>
</protein>
<dbReference type="OrthoDB" id="9816564at2"/>
<dbReference type="Gene3D" id="3.40.50.2000">
    <property type="entry name" value="Glycogen Phosphorylase B"/>
    <property type="match status" value="1"/>
</dbReference>
<dbReference type="Proteomes" id="UP000251889">
    <property type="component" value="Unassembled WGS sequence"/>
</dbReference>